<keyword evidence="2" id="KW-0732">Signal</keyword>
<keyword evidence="1" id="KW-1133">Transmembrane helix</keyword>
<keyword evidence="4" id="KW-1185">Reference proteome</keyword>
<evidence type="ECO:0000313" key="3">
    <source>
        <dbReference type="EMBL" id="CTQ41265.1"/>
    </source>
</evidence>
<dbReference type="AlphaFoldDB" id="A0A0K3AS21"/>
<dbReference type="Proteomes" id="UP000002899">
    <property type="component" value="Chromosome III"/>
</dbReference>
<dbReference type="EMBL" id="LN871598">
    <property type="protein sequence ID" value="CTQ41265.1"/>
    <property type="molecule type" value="Genomic_DNA"/>
</dbReference>
<reference evidence="3 4" key="2">
    <citation type="journal article" date="2013" name="PLoS ONE">
        <title>Whole genome mapping and re-organization of the nuclear and mitochondrial genomes of Babesia microti isolates.</title>
        <authorList>
            <person name="Cornillot E."/>
            <person name="Dassouli A."/>
            <person name="Garg A."/>
            <person name="Pachikara N."/>
            <person name="Randazzo S."/>
            <person name="Depoix D."/>
            <person name="Carcy B."/>
            <person name="Delbecq S."/>
            <person name="Frutos R."/>
            <person name="Silva J.C."/>
            <person name="Sutton R."/>
            <person name="Krause P.J."/>
            <person name="Mamoun C.B."/>
        </authorList>
    </citation>
    <scope>NUCLEOTIDE SEQUENCE [LARGE SCALE GENOMIC DNA]</scope>
    <source>
        <strain evidence="3 4">RI</strain>
    </source>
</reference>
<proteinExistence type="predicted"/>
<feature type="chain" id="PRO_5005494155" evidence="2">
    <location>
        <begin position="21"/>
        <end position="231"/>
    </location>
</feature>
<reference evidence="3 4" key="1">
    <citation type="journal article" date="2012" name="Nucleic Acids Res.">
        <title>Sequencing of the smallest Apicomplexan genome from the human pathogen Babesia microti.</title>
        <authorList>
            <person name="Cornillot E."/>
            <person name="Hadj-Kaddour K."/>
            <person name="Dassouli A."/>
            <person name="Noel B."/>
            <person name="Ranwez V."/>
            <person name="Vacherie B."/>
            <person name="Augagneur Y."/>
            <person name="Bres V."/>
            <person name="Duclos A."/>
            <person name="Randazzo S."/>
            <person name="Carcy B."/>
            <person name="Debierre-Grockiego F."/>
            <person name="Delbecq S."/>
            <person name="Moubri-Menage K."/>
            <person name="Shams-Eldin H."/>
            <person name="Usmani-Brown S."/>
            <person name="Bringaud F."/>
            <person name="Wincker P."/>
            <person name="Vivares C.P."/>
            <person name="Schwarz R.T."/>
            <person name="Schetters T.P."/>
            <person name="Krause P.J."/>
            <person name="Gorenflot A."/>
            <person name="Berry V."/>
            <person name="Barbe V."/>
            <person name="Ben Mamoun C."/>
        </authorList>
    </citation>
    <scope>NUCLEOTIDE SEQUENCE [LARGE SCALE GENOMIC DNA]</scope>
    <source>
        <strain evidence="3 4">RI</strain>
    </source>
</reference>
<accession>A0A0K3AS21</accession>
<evidence type="ECO:0000313" key="4">
    <source>
        <dbReference type="Proteomes" id="UP000002899"/>
    </source>
</evidence>
<gene>
    <name evidence="3" type="ORF">BMR1_03g03325</name>
</gene>
<dbReference type="GeneID" id="24425311"/>
<dbReference type="VEuPathDB" id="PiroplasmaDB:BMR1_03g03325"/>
<name>A0A0K3AS21_BABMR</name>
<dbReference type="RefSeq" id="XP_012649276.1">
    <property type="nucleotide sequence ID" value="XM_012793822.1"/>
</dbReference>
<protein>
    <submittedName>
        <fullName evidence="3">Uncharacterized protein</fullName>
    </submittedName>
</protein>
<dbReference type="KEGG" id="bmic:BMR1_03g03325"/>
<evidence type="ECO:0000256" key="1">
    <source>
        <dbReference type="SAM" id="Phobius"/>
    </source>
</evidence>
<reference evidence="3 4" key="3">
    <citation type="journal article" date="2016" name="Sci. Rep.">
        <title>Genome-wide diversity and gene expression profiling of Babesia microti isolates identify polymorphic genes that mediate host-pathogen interactions.</title>
        <authorList>
            <person name="Silva J.C."/>
            <person name="Cornillot E."/>
            <person name="McCracken C."/>
            <person name="Usmani-Brown S."/>
            <person name="Dwivedi A."/>
            <person name="Ifeonu O.O."/>
            <person name="Crabtree J."/>
            <person name="Gotia H.T."/>
            <person name="Virji A.Z."/>
            <person name="Reynes C."/>
            <person name="Colinge J."/>
            <person name="Kumar V."/>
            <person name="Lawres L."/>
            <person name="Pazzi J.E."/>
            <person name="Pablo J.V."/>
            <person name="Hung C."/>
            <person name="Brancato J."/>
            <person name="Kumari P."/>
            <person name="Orvis J."/>
            <person name="Tretina K."/>
            <person name="Chibucos M."/>
            <person name="Ott S."/>
            <person name="Sadzewicz L."/>
            <person name="Sengamalay N."/>
            <person name="Shetty A.C."/>
            <person name="Su Q."/>
            <person name="Tallon L."/>
            <person name="Fraser C.M."/>
            <person name="Frutos R."/>
            <person name="Molina D.M."/>
            <person name="Krause P.J."/>
            <person name="Ben Mamoun C."/>
        </authorList>
    </citation>
    <scope>NUCLEOTIDE SEQUENCE [LARGE SCALE GENOMIC DNA]</scope>
    <source>
        <strain evidence="3 4">RI</strain>
    </source>
</reference>
<feature type="transmembrane region" description="Helical" evidence="1">
    <location>
        <begin position="196"/>
        <end position="216"/>
    </location>
</feature>
<keyword evidence="1" id="KW-0812">Transmembrane</keyword>
<organism evidence="3 4">
    <name type="scientific">Babesia microti (strain RI)</name>
    <dbReference type="NCBI Taxonomy" id="1133968"/>
    <lineage>
        <taxon>Eukaryota</taxon>
        <taxon>Sar</taxon>
        <taxon>Alveolata</taxon>
        <taxon>Apicomplexa</taxon>
        <taxon>Aconoidasida</taxon>
        <taxon>Piroplasmida</taxon>
        <taxon>Babesiidae</taxon>
        <taxon>Babesia</taxon>
    </lineage>
</organism>
<evidence type="ECO:0000256" key="2">
    <source>
        <dbReference type="SAM" id="SignalP"/>
    </source>
</evidence>
<feature type="signal peptide" evidence="2">
    <location>
        <begin position="1"/>
        <end position="20"/>
    </location>
</feature>
<sequence>MVPGLLRIAFLLSLIYSSLQFNGKIYSNTKIKYNTVFDAIENFEGDIDDILICVVGVSKDDILIRKEYGLRYVNEMDDNCDTLQNLLIDFSKNKNLPFHIVDGVDEITKHGIYLLSNIPLESEIAELLAPGQIVNIALTTCPFAVTQLPLNVSHPVHKDLLNPTKFERSLDNKIDVEKKEPQKKEIYILPVQVEQITVILSIFFVVAASSLFMMSISTPNSVKQSMKLSIN</sequence>
<keyword evidence="1" id="KW-0472">Membrane</keyword>